<name>A0A4V2UP21_9PROT</name>
<dbReference type="InterPro" id="IPR006638">
    <property type="entry name" value="Elp3/MiaA/NifB-like_rSAM"/>
</dbReference>
<organism evidence="12 13">
    <name type="scientific">Varunaivibrio sulfuroxidans</name>
    <dbReference type="NCBI Taxonomy" id="1773489"/>
    <lineage>
        <taxon>Bacteria</taxon>
        <taxon>Pseudomonadati</taxon>
        <taxon>Pseudomonadota</taxon>
        <taxon>Alphaproteobacteria</taxon>
        <taxon>Rhodospirillales</taxon>
        <taxon>Magnetovibrionaceae</taxon>
        <taxon>Varunaivibrio</taxon>
    </lineage>
</organism>
<gene>
    <name evidence="8" type="primary">rimO</name>
    <name evidence="12" type="ORF">EDD55_10342</name>
</gene>
<dbReference type="EC" id="2.8.4.4" evidence="8"/>
<feature type="binding site" evidence="8">
    <location>
        <position position="150"/>
    </location>
    <ligand>
        <name>[4Fe-4S] cluster</name>
        <dbReference type="ChEBI" id="CHEBI:49883"/>
        <label>2</label>
        <note>4Fe-4S-S-AdoMet</note>
    </ligand>
</feature>
<dbReference type="Pfam" id="PF04055">
    <property type="entry name" value="Radical_SAM"/>
    <property type="match status" value="1"/>
</dbReference>
<evidence type="ECO:0000256" key="3">
    <source>
        <dbReference type="ARBA" id="ARBA00022679"/>
    </source>
</evidence>
<comment type="catalytic activity">
    <reaction evidence="8">
        <text>L-aspartate(89)-[ribosomal protein uS12]-hydrogen + (sulfur carrier)-SH + AH2 + 2 S-adenosyl-L-methionine = 3-methylsulfanyl-L-aspartate(89)-[ribosomal protein uS12]-hydrogen + (sulfur carrier)-H + 5'-deoxyadenosine + L-methionine + A + S-adenosyl-L-homocysteine + 2 H(+)</text>
        <dbReference type="Rhea" id="RHEA:37087"/>
        <dbReference type="Rhea" id="RHEA-COMP:10460"/>
        <dbReference type="Rhea" id="RHEA-COMP:10461"/>
        <dbReference type="Rhea" id="RHEA-COMP:14737"/>
        <dbReference type="Rhea" id="RHEA-COMP:14739"/>
        <dbReference type="ChEBI" id="CHEBI:13193"/>
        <dbReference type="ChEBI" id="CHEBI:15378"/>
        <dbReference type="ChEBI" id="CHEBI:17319"/>
        <dbReference type="ChEBI" id="CHEBI:17499"/>
        <dbReference type="ChEBI" id="CHEBI:29917"/>
        <dbReference type="ChEBI" id="CHEBI:29961"/>
        <dbReference type="ChEBI" id="CHEBI:57844"/>
        <dbReference type="ChEBI" id="CHEBI:57856"/>
        <dbReference type="ChEBI" id="CHEBI:59789"/>
        <dbReference type="ChEBI" id="CHEBI:64428"/>
        <dbReference type="ChEBI" id="CHEBI:73599"/>
        <dbReference type="EC" id="2.8.4.4"/>
    </reaction>
</comment>
<dbReference type="InterPro" id="IPR002792">
    <property type="entry name" value="TRAM_dom"/>
</dbReference>
<evidence type="ECO:0000256" key="5">
    <source>
        <dbReference type="ARBA" id="ARBA00022723"/>
    </source>
</evidence>
<keyword evidence="12" id="KW-0689">Ribosomal protein</keyword>
<dbReference type="SFLD" id="SFLDG01061">
    <property type="entry name" value="methylthiotransferase"/>
    <property type="match status" value="1"/>
</dbReference>
<dbReference type="SFLD" id="SFLDG01082">
    <property type="entry name" value="B12-binding_domain_containing"/>
    <property type="match status" value="1"/>
</dbReference>
<dbReference type="Proteomes" id="UP000295304">
    <property type="component" value="Unassembled WGS sequence"/>
</dbReference>
<keyword evidence="1 8" id="KW-0004">4Fe-4S</keyword>
<dbReference type="FunFam" id="3.80.30.20:FF:000001">
    <property type="entry name" value="tRNA-2-methylthio-N(6)-dimethylallyladenosine synthase 2"/>
    <property type="match status" value="1"/>
</dbReference>
<keyword evidence="4 8" id="KW-0949">S-adenosyl-L-methionine</keyword>
<dbReference type="Pfam" id="PF18693">
    <property type="entry name" value="TRAM_2"/>
    <property type="match status" value="1"/>
</dbReference>
<feature type="binding site" evidence="8">
    <location>
        <position position="83"/>
    </location>
    <ligand>
        <name>[4Fe-4S] cluster</name>
        <dbReference type="ChEBI" id="CHEBI:49883"/>
        <label>1</label>
    </ligand>
</feature>
<feature type="domain" description="MTTase N-terminal" evidence="10">
    <location>
        <begin position="9"/>
        <end position="119"/>
    </location>
</feature>
<keyword evidence="6 8" id="KW-0408">Iron</keyword>
<proteinExistence type="inferred from homology"/>
<evidence type="ECO:0000313" key="13">
    <source>
        <dbReference type="Proteomes" id="UP000295304"/>
    </source>
</evidence>
<comment type="similarity">
    <text evidence="8">Belongs to the methylthiotransferase family. RimO subfamily.</text>
</comment>
<keyword evidence="12" id="KW-0687">Ribonucleoprotein</keyword>
<dbReference type="InterPro" id="IPR023404">
    <property type="entry name" value="rSAM_horseshoe"/>
</dbReference>
<evidence type="ECO:0000256" key="4">
    <source>
        <dbReference type="ARBA" id="ARBA00022691"/>
    </source>
</evidence>
<dbReference type="InterPro" id="IPR005840">
    <property type="entry name" value="Ribosomal_uS12_MeSTrfase_RimO"/>
</dbReference>
<dbReference type="PANTHER" id="PTHR43837:SF1">
    <property type="entry name" value="RIBOSOMAL PROTEIN US12 METHYLTHIOTRANSFERASE RIMO"/>
    <property type="match status" value="1"/>
</dbReference>
<evidence type="ECO:0000259" key="10">
    <source>
        <dbReference type="PROSITE" id="PS51449"/>
    </source>
</evidence>
<evidence type="ECO:0000256" key="8">
    <source>
        <dbReference type="HAMAP-Rule" id="MF_01865"/>
    </source>
</evidence>
<keyword evidence="13" id="KW-1185">Reference proteome</keyword>
<feature type="domain" description="Radical SAM core" evidence="11">
    <location>
        <begin position="136"/>
        <end position="373"/>
    </location>
</feature>
<dbReference type="InterPro" id="IPR005839">
    <property type="entry name" value="Methylthiotransferase"/>
</dbReference>
<accession>A0A4V2UP21</accession>
<reference evidence="12 13" key="1">
    <citation type="submission" date="2019-03" db="EMBL/GenBank/DDBJ databases">
        <title>Genomic Encyclopedia of Type Strains, Phase IV (KMG-IV): sequencing the most valuable type-strain genomes for metagenomic binning, comparative biology and taxonomic classification.</title>
        <authorList>
            <person name="Goeker M."/>
        </authorList>
    </citation>
    <scope>NUCLEOTIDE SEQUENCE [LARGE SCALE GENOMIC DNA]</scope>
    <source>
        <strain evidence="12 13">DSM 101688</strain>
    </source>
</reference>
<dbReference type="Pfam" id="PF00919">
    <property type="entry name" value="UPF0004"/>
    <property type="match status" value="1"/>
</dbReference>
<dbReference type="GO" id="GO:0005840">
    <property type="term" value="C:ribosome"/>
    <property type="evidence" value="ECO:0007669"/>
    <property type="project" value="UniProtKB-KW"/>
</dbReference>
<dbReference type="SMART" id="SM00729">
    <property type="entry name" value="Elp3"/>
    <property type="match status" value="1"/>
</dbReference>
<keyword evidence="7 8" id="KW-0411">Iron-sulfur</keyword>
<feature type="binding site" evidence="8">
    <location>
        <position position="154"/>
    </location>
    <ligand>
        <name>[4Fe-4S] cluster</name>
        <dbReference type="ChEBI" id="CHEBI:49883"/>
        <label>2</label>
        <note>4Fe-4S-S-AdoMet</note>
    </ligand>
</feature>
<dbReference type="PROSITE" id="PS51449">
    <property type="entry name" value="MTTASE_N"/>
    <property type="match status" value="1"/>
</dbReference>
<dbReference type="InterPro" id="IPR038135">
    <property type="entry name" value="Methylthiotransferase_N_sf"/>
</dbReference>
<feature type="binding site" evidence="8">
    <location>
        <position position="157"/>
    </location>
    <ligand>
        <name>[4Fe-4S] cluster</name>
        <dbReference type="ChEBI" id="CHEBI:49883"/>
        <label>2</label>
        <note>4Fe-4S-S-AdoMet</note>
    </ligand>
</feature>
<evidence type="ECO:0000256" key="6">
    <source>
        <dbReference type="ARBA" id="ARBA00023004"/>
    </source>
</evidence>
<dbReference type="NCBIfam" id="TIGR01125">
    <property type="entry name" value="30S ribosomal protein S12 methylthiotransferase RimO"/>
    <property type="match status" value="1"/>
</dbReference>
<evidence type="ECO:0000313" key="12">
    <source>
        <dbReference type="EMBL" id="TCS63421.1"/>
    </source>
</evidence>
<dbReference type="FunFam" id="3.40.50.12160:FF:000002">
    <property type="entry name" value="Ribosomal protein S12 methylthiotransferase RimO"/>
    <property type="match status" value="1"/>
</dbReference>
<keyword evidence="3 8" id="KW-0808">Transferase</keyword>
<dbReference type="InterPro" id="IPR020612">
    <property type="entry name" value="Methylthiotransferase_CS"/>
</dbReference>
<evidence type="ECO:0000256" key="7">
    <source>
        <dbReference type="ARBA" id="ARBA00023014"/>
    </source>
</evidence>
<dbReference type="Gene3D" id="3.40.50.12160">
    <property type="entry name" value="Methylthiotransferase, N-terminal domain"/>
    <property type="match status" value="1"/>
</dbReference>
<dbReference type="PANTHER" id="PTHR43837">
    <property type="entry name" value="RIBOSOMAL PROTEIN S12 METHYLTHIOTRANSFERASE RIMO"/>
    <property type="match status" value="1"/>
</dbReference>
<sequence>MNTPPKTPPKVGIVSLGCPKALVDSERILTRLAAEGYQISDSFEGADVVLVNTCGFLDSARRESLDAIGEAMNRNGRVIVTGCMGIDENAIRTVHPDVLSVTGPHQYAAVIDAVHRARPPAHAPFVDLVPKEGLHLTPRHYAYLKISEGCNHDCSFCIIPDIRGKLVSRLAGDVLGEAERLVEAGVRELLVISQDTGAYGLDTGYAADTWRGNAVETRIAPLAEALGSLGVWVRLHYVYPYPHVDNLVPLMAEGKILPYLDIPFQHASPRVLKAMRRPAHQEKILGRIEKWRAQCPDIAVRSTFITGFPGETEEEFEFLLDWLEEARLDRVGCFKYEAVAGAQANALAEDIDEDIKQDRWERLMDLQQEISAARTKAKVGRTFDVLIDRVDDDGAVGRTYADAPEIDGTVLLDDAQDINEGDMIRARIVAGDEYDLWAVRADGKAPKSDF</sequence>
<evidence type="ECO:0000256" key="2">
    <source>
        <dbReference type="ARBA" id="ARBA00022490"/>
    </source>
</evidence>
<dbReference type="InterPro" id="IPR012340">
    <property type="entry name" value="NA-bd_OB-fold"/>
</dbReference>
<evidence type="ECO:0000259" key="9">
    <source>
        <dbReference type="PROSITE" id="PS50926"/>
    </source>
</evidence>
<keyword evidence="5 8" id="KW-0479">Metal-binding</keyword>
<dbReference type="SFLD" id="SFLDF00274">
    <property type="entry name" value="ribosomal_protein_S12_methylth"/>
    <property type="match status" value="1"/>
</dbReference>
<keyword evidence="2 8" id="KW-0963">Cytoplasm</keyword>
<dbReference type="GO" id="GO:0103039">
    <property type="term" value="F:protein methylthiotransferase activity"/>
    <property type="evidence" value="ECO:0007669"/>
    <property type="project" value="UniProtKB-EC"/>
</dbReference>
<dbReference type="SUPFAM" id="SSF102114">
    <property type="entry name" value="Radical SAM enzymes"/>
    <property type="match status" value="1"/>
</dbReference>
<comment type="function">
    <text evidence="8">Catalyzes the methylthiolation of an aspartic acid residue of ribosomal protein uS12.</text>
</comment>
<dbReference type="PROSITE" id="PS50926">
    <property type="entry name" value="TRAM"/>
    <property type="match status" value="1"/>
</dbReference>
<dbReference type="Gene3D" id="3.80.30.20">
    <property type="entry name" value="tm_1862 like domain"/>
    <property type="match status" value="1"/>
</dbReference>
<dbReference type="AlphaFoldDB" id="A0A4V2UP21"/>
<dbReference type="GO" id="GO:0006400">
    <property type="term" value="P:tRNA modification"/>
    <property type="evidence" value="ECO:0007669"/>
    <property type="project" value="InterPro"/>
</dbReference>
<feature type="domain" description="TRAM" evidence="9">
    <location>
        <begin position="376"/>
        <end position="442"/>
    </location>
</feature>
<comment type="subcellular location">
    <subcellularLocation>
        <location evidence="8">Cytoplasm</location>
    </subcellularLocation>
</comment>
<evidence type="ECO:0000256" key="1">
    <source>
        <dbReference type="ARBA" id="ARBA00022485"/>
    </source>
</evidence>
<dbReference type="OrthoDB" id="9805215at2"/>
<dbReference type="RefSeq" id="WP_132938401.1">
    <property type="nucleotide sequence ID" value="NZ_CP119676.1"/>
</dbReference>
<comment type="caution">
    <text evidence="12">The sequence shown here is derived from an EMBL/GenBank/DDBJ whole genome shotgun (WGS) entry which is preliminary data.</text>
</comment>
<dbReference type="Gene3D" id="2.40.50.140">
    <property type="entry name" value="Nucleic acid-binding proteins"/>
    <property type="match status" value="1"/>
</dbReference>
<dbReference type="GO" id="GO:0051539">
    <property type="term" value="F:4 iron, 4 sulfur cluster binding"/>
    <property type="evidence" value="ECO:0007669"/>
    <property type="project" value="UniProtKB-UniRule"/>
</dbReference>
<dbReference type="PROSITE" id="PS51918">
    <property type="entry name" value="RADICAL_SAM"/>
    <property type="match status" value="1"/>
</dbReference>
<dbReference type="NCBIfam" id="TIGR00089">
    <property type="entry name" value="MiaB/RimO family radical SAM methylthiotransferase"/>
    <property type="match status" value="1"/>
</dbReference>
<dbReference type="PROSITE" id="PS01278">
    <property type="entry name" value="MTTASE_RADICAL"/>
    <property type="match status" value="1"/>
</dbReference>
<dbReference type="HAMAP" id="MF_01865">
    <property type="entry name" value="MTTase_RimO"/>
    <property type="match status" value="1"/>
</dbReference>
<dbReference type="EMBL" id="SLZW01000003">
    <property type="protein sequence ID" value="TCS63421.1"/>
    <property type="molecule type" value="Genomic_DNA"/>
</dbReference>
<evidence type="ECO:0000259" key="11">
    <source>
        <dbReference type="PROSITE" id="PS51918"/>
    </source>
</evidence>
<dbReference type="InterPro" id="IPR007197">
    <property type="entry name" value="rSAM"/>
</dbReference>
<dbReference type="SFLD" id="SFLDS00029">
    <property type="entry name" value="Radical_SAM"/>
    <property type="match status" value="1"/>
</dbReference>
<feature type="binding site" evidence="8">
    <location>
        <position position="54"/>
    </location>
    <ligand>
        <name>[4Fe-4S] cluster</name>
        <dbReference type="ChEBI" id="CHEBI:49883"/>
        <label>1</label>
    </ligand>
</feature>
<dbReference type="GO" id="GO:0046872">
    <property type="term" value="F:metal ion binding"/>
    <property type="evidence" value="ECO:0007669"/>
    <property type="project" value="UniProtKB-KW"/>
</dbReference>
<feature type="binding site" evidence="8">
    <location>
        <position position="18"/>
    </location>
    <ligand>
        <name>[4Fe-4S] cluster</name>
        <dbReference type="ChEBI" id="CHEBI:49883"/>
        <label>1</label>
    </ligand>
</feature>
<dbReference type="InterPro" id="IPR013848">
    <property type="entry name" value="Methylthiotransferase_N"/>
</dbReference>
<protein>
    <recommendedName>
        <fullName evidence="8">Ribosomal protein uS12 methylthiotransferase RimO</fullName>
        <shortName evidence="8">uS12 MTTase</shortName>
        <shortName evidence="8">uS12 methylthiotransferase</shortName>
        <ecNumber evidence="8">2.8.4.4</ecNumber>
    </recommendedName>
    <alternativeName>
        <fullName evidence="8">Ribosomal protein uS12 (aspartate-C(3))-methylthiotransferase</fullName>
    </alternativeName>
    <alternativeName>
        <fullName evidence="8">Ribosome maturation factor RimO</fullName>
    </alternativeName>
</protein>
<comment type="cofactor">
    <cofactor evidence="8">
        <name>[4Fe-4S] cluster</name>
        <dbReference type="ChEBI" id="CHEBI:49883"/>
    </cofactor>
    <text evidence="8">Binds 2 [4Fe-4S] clusters. One cluster is coordinated with 3 cysteines and an exchangeable S-adenosyl-L-methionine.</text>
</comment>
<dbReference type="InterPro" id="IPR058240">
    <property type="entry name" value="rSAM_sf"/>
</dbReference>
<dbReference type="GO" id="GO:0035599">
    <property type="term" value="F:aspartic acid methylthiotransferase activity"/>
    <property type="evidence" value="ECO:0007669"/>
    <property type="project" value="TreeGrafter"/>
</dbReference>
<dbReference type="GO" id="GO:0005829">
    <property type="term" value="C:cytosol"/>
    <property type="evidence" value="ECO:0007669"/>
    <property type="project" value="TreeGrafter"/>
</dbReference>